<dbReference type="Pfam" id="PF11799">
    <property type="entry name" value="IMS_C"/>
    <property type="match status" value="1"/>
</dbReference>
<dbReference type="Gene3D" id="3.30.70.270">
    <property type="match status" value="1"/>
</dbReference>
<feature type="region of interest" description="Disordered" evidence="12">
    <location>
        <begin position="536"/>
        <end position="562"/>
    </location>
</feature>
<evidence type="ECO:0000313" key="14">
    <source>
        <dbReference type="EMBL" id="ETV93447.1"/>
    </source>
</evidence>
<keyword evidence="7" id="KW-0227">DNA damage</keyword>
<evidence type="ECO:0000256" key="2">
    <source>
        <dbReference type="ARBA" id="ARBA00016178"/>
    </source>
</evidence>
<dbReference type="GO" id="GO:0003887">
    <property type="term" value="F:DNA-directed DNA polymerase activity"/>
    <property type="evidence" value="ECO:0007669"/>
    <property type="project" value="UniProtKB-KW"/>
</dbReference>
<protein>
    <recommendedName>
        <fullName evidence="2">DNA polymerase kappa</fullName>
        <ecNumber evidence="1">2.7.7.7</ecNumber>
    </recommendedName>
</protein>
<dbReference type="InterPro" id="IPR043502">
    <property type="entry name" value="DNA/RNA_pol_sf"/>
</dbReference>
<evidence type="ECO:0000259" key="13">
    <source>
        <dbReference type="PROSITE" id="PS50173"/>
    </source>
</evidence>
<keyword evidence="3" id="KW-0808">Transferase</keyword>
<feature type="compositionally biased region" description="Low complexity" evidence="12">
    <location>
        <begin position="536"/>
        <end position="545"/>
    </location>
</feature>
<evidence type="ECO:0000256" key="11">
    <source>
        <dbReference type="ARBA" id="ARBA00049244"/>
    </source>
</evidence>
<dbReference type="GO" id="GO:0006281">
    <property type="term" value="P:DNA repair"/>
    <property type="evidence" value="ECO:0007669"/>
    <property type="project" value="UniProtKB-KW"/>
</dbReference>
<dbReference type="PROSITE" id="PS50173">
    <property type="entry name" value="UMUC"/>
    <property type="match status" value="1"/>
</dbReference>
<keyword evidence="5" id="KW-0235">DNA replication</keyword>
<organism evidence="14">
    <name type="scientific">Aphanomyces invadans</name>
    <dbReference type="NCBI Taxonomy" id="157072"/>
    <lineage>
        <taxon>Eukaryota</taxon>
        <taxon>Sar</taxon>
        <taxon>Stramenopiles</taxon>
        <taxon>Oomycota</taxon>
        <taxon>Saprolegniomycetes</taxon>
        <taxon>Saprolegniales</taxon>
        <taxon>Verrucalvaceae</taxon>
        <taxon>Aphanomyces</taxon>
    </lineage>
</organism>
<evidence type="ECO:0000256" key="9">
    <source>
        <dbReference type="ARBA" id="ARBA00022932"/>
    </source>
</evidence>
<keyword evidence="4" id="KW-0548">Nucleotidyltransferase</keyword>
<dbReference type="RefSeq" id="XP_008877789.1">
    <property type="nucleotide sequence ID" value="XM_008879567.1"/>
</dbReference>
<evidence type="ECO:0000256" key="8">
    <source>
        <dbReference type="ARBA" id="ARBA00022842"/>
    </source>
</evidence>
<evidence type="ECO:0000256" key="4">
    <source>
        <dbReference type="ARBA" id="ARBA00022695"/>
    </source>
</evidence>
<reference evidence="14" key="1">
    <citation type="submission" date="2013-12" db="EMBL/GenBank/DDBJ databases">
        <title>The Genome Sequence of Aphanomyces invadans NJM9701.</title>
        <authorList>
            <consortium name="The Broad Institute Genomics Platform"/>
            <person name="Russ C."/>
            <person name="Tyler B."/>
            <person name="van West P."/>
            <person name="Dieguez-Uribeondo J."/>
            <person name="Young S.K."/>
            <person name="Zeng Q."/>
            <person name="Gargeya S."/>
            <person name="Fitzgerald M."/>
            <person name="Abouelleil A."/>
            <person name="Alvarado L."/>
            <person name="Chapman S.B."/>
            <person name="Gainer-Dewar J."/>
            <person name="Goldberg J."/>
            <person name="Griggs A."/>
            <person name="Gujja S."/>
            <person name="Hansen M."/>
            <person name="Howarth C."/>
            <person name="Imamovic A."/>
            <person name="Ireland A."/>
            <person name="Larimer J."/>
            <person name="McCowan C."/>
            <person name="Murphy C."/>
            <person name="Pearson M."/>
            <person name="Poon T.W."/>
            <person name="Priest M."/>
            <person name="Roberts A."/>
            <person name="Saif S."/>
            <person name="Shea T."/>
            <person name="Sykes S."/>
            <person name="Wortman J."/>
            <person name="Nusbaum C."/>
            <person name="Birren B."/>
        </authorList>
    </citation>
    <scope>NUCLEOTIDE SEQUENCE [LARGE SCALE GENOMIC DNA]</scope>
    <source>
        <strain evidence="14">NJM9701</strain>
    </source>
</reference>
<keyword evidence="9" id="KW-0239">DNA-directed DNA polymerase</keyword>
<dbReference type="PANTHER" id="PTHR11076">
    <property type="entry name" value="DNA REPAIR POLYMERASE UMUC / TRANSFERASE FAMILY MEMBER"/>
    <property type="match status" value="1"/>
</dbReference>
<dbReference type="FunFam" id="3.40.1170.60:FF:000002">
    <property type="entry name" value="Polymerase (DNA directed) kappa"/>
    <property type="match status" value="1"/>
</dbReference>
<dbReference type="InterPro" id="IPR017961">
    <property type="entry name" value="DNA_pol_Y-fam_little_finger"/>
</dbReference>
<dbReference type="FunFam" id="3.30.1490.100:FF:000004">
    <property type="entry name" value="DNA polymerase IV"/>
    <property type="match status" value="1"/>
</dbReference>
<dbReference type="GO" id="GO:0042276">
    <property type="term" value="P:error-prone translesion synthesis"/>
    <property type="evidence" value="ECO:0007669"/>
    <property type="project" value="TreeGrafter"/>
</dbReference>
<evidence type="ECO:0000256" key="1">
    <source>
        <dbReference type="ARBA" id="ARBA00012417"/>
    </source>
</evidence>
<dbReference type="GeneID" id="20089551"/>
<dbReference type="GO" id="GO:0006260">
    <property type="term" value="P:DNA replication"/>
    <property type="evidence" value="ECO:0007669"/>
    <property type="project" value="UniProtKB-KW"/>
</dbReference>
<dbReference type="PANTHER" id="PTHR11076:SF33">
    <property type="entry name" value="DNA POLYMERASE KAPPA"/>
    <property type="match status" value="1"/>
</dbReference>
<feature type="domain" description="UmuC" evidence="13">
    <location>
        <begin position="90"/>
        <end position="358"/>
    </location>
</feature>
<dbReference type="InterPro" id="IPR036775">
    <property type="entry name" value="DNA_pol_Y-fam_lit_finger_sf"/>
</dbReference>
<dbReference type="OrthoDB" id="1747274at2759"/>
<gene>
    <name evidence="14" type="ORF">H310_12501</name>
</gene>
<dbReference type="STRING" id="157072.A0A024TJF7"/>
<evidence type="ECO:0000256" key="3">
    <source>
        <dbReference type="ARBA" id="ARBA00022679"/>
    </source>
</evidence>
<dbReference type="InterPro" id="IPR050116">
    <property type="entry name" value="DNA_polymerase-Y"/>
</dbReference>
<dbReference type="EC" id="2.7.7.7" evidence="1"/>
<evidence type="ECO:0000256" key="10">
    <source>
        <dbReference type="ARBA" id="ARBA00023204"/>
    </source>
</evidence>
<keyword evidence="10" id="KW-0234">DNA repair</keyword>
<dbReference type="VEuPathDB" id="FungiDB:H310_12501"/>
<dbReference type="GO" id="GO:0003684">
    <property type="term" value="F:damaged DNA binding"/>
    <property type="evidence" value="ECO:0007669"/>
    <property type="project" value="InterPro"/>
</dbReference>
<dbReference type="Gene3D" id="3.30.1490.100">
    <property type="entry name" value="DNA polymerase, Y-family, little finger domain"/>
    <property type="match status" value="1"/>
</dbReference>
<evidence type="ECO:0000256" key="5">
    <source>
        <dbReference type="ARBA" id="ARBA00022705"/>
    </source>
</evidence>
<dbReference type="InterPro" id="IPR001126">
    <property type="entry name" value="UmuC"/>
</dbReference>
<sequence length="666" mass="72798">MDSSKEHLFVFSNPKAGMDDIDRSTINQTIYDLSKDSAFFKNSVDKDVQTDKKIAAMRTQLGVKRRHNLVADVDQRVAALEASRDFSRVHVVVDMDMFFAAVEMRDNPSLAHVPMAVGGMGMICTANYAARKFGVRAAMPGFIAKKLCPSLVLVPPHFSKYEAVAHQTRDIFREFDPHFVAGSLDEAYLDITNYIASVSTTTLGGSSVCDPDAKCSRGSVSTEASSTPRATAGTVDKRAMALRRHLQIHATTFSFAIPTQCSMQLGNVFVVEPNGHAYAFDENTSMEEKAGAVVQELRRRIHQATQLTASAGIASIPKLAKVCSDINKPNGQYVLPFNRDAIVKFVHHLPVRKFGGIGKVKEKLLAQVLNVATGGDLFARRYDIFHVFSEMSAQWLLQLSLGASASPSHDDDGDRPCQKSASRETTFRATSSLQELLERCQVLVKHVHSDLNELQLQGHCLTVKLKTTQFAVTSRAWTCKSALSQLSEMLDVACRLLVKEFNVAAKKHAKDASGPVTYRLLGIRMSMLKPAPSSSAGAWASPIPATSTADHDSAPQPPSVRQLSLPGVLHPALVPRQLSSTAPHAHHDATPSSEAREPCPVCGCHFDVWSLFLVNEHIDQCLSKTRSQPRRNHPSHVARAFNSNAIALSGSTSKLYSSPFFQPKPT</sequence>
<accession>A0A024TJF7</accession>
<dbReference type="Gene3D" id="1.10.150.810">
    <property type="match status" value="2"/>
</dbReference>
<keyword evidence="8" id="KW-0460">Magnesium</keyword>
<name>A0A024TJF7_9STRA</name>
<evidence type="ECO:0000256" key="12">
    <source>
        <dbReference type="SAM" id="MobiDB-lite"/>
    </source>
</evidence>
<dbReference type="SUPFAM" id="SSF56672">
    <property type="entry name" value="DNA/RNA polymerases"/>
    <property type="match status" value="1"/>
</dbReference>
<proteinExistence type="predicted"/>
<comment type="catalytic activity">
    <reaction evidence="11">
        <text>DNA(n) + a 2'-deoxyribonucleoside 5'-triphosphate = DNA(n+1) + diphosphate</text>
        <dbReference type="Rhea" id="RHEA:22508"/>
        <dbReference type="Rhea" id="RHEA-COMP:17339"/>
        <dbReference type="Rhea" id="RHEA-COMP:17340"/>
        <dbReference type="ChEBI" id="CHEBI:33019"/>
        <dbReference type="ChEBI" id="CHEBI:61560"/>
        <dbReference type="ChEBI" id="CHEBI:173112"/>
        <dbReference type="EC" id="2.7.7.7"/>
    </reaction>
</comment>
<evidence type="ECO:0000256" key="6">
    <source>
        <dbReference type="ARBA" id="ARBA00022723"/>
    </source>
</evidence>
<dbReference type="InterPro" id="IPR022880">
    <property type="entry name" value="DNApol_IV"/>
</dbReference>
<dbReference type="GO" id="GO:0046872">
    <property type="term" value="F:metal ion binding"/>
    <property type="evidence" value="ECO:0007669"/>
    <property type="project" value="UniProtKB-KW"/>
</dbReference>
<dbReference type="CDD" id="cd03586">
    <property type="entry name" value="PolY_Pol_IV_kappa"/>
    <property type="match status" value="1"/>
</dbReference>
<dbReference type="InterPro" id="IPR043128">
    <property type="entry name" value="Rev_trsase/Diguanyl_cyclase"/>
</dbReference>
<dbReference type="Pfam" id="PF00817">
    <property type="entry name" value="IMS"/>
    <property type="match status" value="1"/>
</dbReference>
<keyword evidence="6" id="KW-0479">Metal-binding</keyword>
<dbReference type="Gene3D" id="3.40.1170.60">
    <property type="match status" value="1"/>
</dbReference>
<dbReference type="SUPFAM" id="SSF100879">
    <property type="entry name" value="Lesion bypass DNA polymerase (Y-family), little finger domain"/>
    <property type="match status" value="1"/>
</dbReference>
<dbReference type="EMBL" id="KI913991">
    <property type="protein sequence ID" value="ETV93447.1"/>
    <property type="molecule type" value="Genomic_DNA"/>
</dbReference>
<dbReference type="eggNOG" id="KOG2094">
    <property type="taxonomic scope" value="Eukaryota"/>
</dbReference>
<evidence type="ECO:0000256" key="7">
    <source>
        <dbReference type="ARBA" id="ARBA00022763"/>
    </source>
</evidence>
<dbReference type="GO" id="GO:0005634">
    <property type="term" value="C:nucleus"/>
    <property type="evidence" value="ECO:0007669"/>
    <property type="project" value="TreeGrafter"/>
</dbReference>
<dbReference type="AlphaFoldDB" id="A0A024TJF7"/>